<dbReference type="EMBL" id="JADBGF010000001">
    <property type="protein sequence ID" value="MBE1599775.1"/>
    <property type="molecule type" value="Genomic_DNA"/>
</dbReference>
<keyword evidence="3" id="KW-1185">Reference proteome</keyword>
<evidence type="ECO:0000256" key="1">
    <source>
        <dbReference type="SAM" id="MobiDB-lite"/>
    </source>
</evidence>
<evidence type="ECO:0000313" key="3">
    <source>
        <dbReference type="Proteomes" id="UP000629287"/>
    </source>
</evidence>
<dbReference type="RefSeq" id="WP_192781734.1">
    <property type="nucleotide sequence ID" value="NZ_JADBGF010000001.1"/>
</dbReference>
<comment type="caution">
    <text evidence="2">The sequence shown here is derived from an EMBL/GenBank/DDBJ whole genome shotgun (WGS) entry which is preliminary data.</text>
</comment>
<gene>
    <name evidence="2" type="ORF">H4687_005904</name>
</gene>
<evidence type="ECO:0000313" key="2">
    <source>
        <dbReference type="EMBL" id="MBE1599775.1"/>
    </source>
</evidence>
<dbReference type="GeneID" id="86830445"/>
<accession>A0A8I0PC82</accession>
<dbReference type="AlphaFoldDB" id="A0A8I0PC82"/>
<proteinExistence type="predicted"/>
<sequence>MTVPDSYPGHNSFPGQGSYSGRESSTGRESSGGREAHPSLNAEIHDLGTHWRQLVQNWVARRNYHTVHDTVSVSLRFDLPEAGRMVTVRFMTTKRLLVAFATDGHFLRQDQLAMAAAASNAWNTEQLIPMLSVWDVRGPRPCLAGVCDLPLTCRITQADFDALANDWVERARQMFSRCHQVFKL</sequence>
<feature type="compositionally biased region" description="Low complexity" evidence="1">
    <location>
        <begin position="17"/>
        <end position="29"/>
    </location>
</feature>
<name>A0A8I0PC82_9ACTN</name>
<dbReference type="Proteomes" id="UP000629287">
    <property type="component" value="Unassembled WGS sequence"/>
</dbReference>
<organism evidence="2 3">
    <name type="scientific">Streptomyces stelliscabiei</name>
    <dbReference type="NCBI Taxonomy" id="146820"/>
    <lineage>
        <taxon>Bacteria</taxon>
        <taxon>Bacillati</taxon>
        <taxon>Actinomycetota</taxon>
        <taxon>Actinomycetes</taxon>
        <taxon>Kitasatosporales</taxon>
        <taxon>Streptomycetaceae</taxon>
        <taxon>Streptomyces</taxon>
    </lineage>
</organism>
<protein>
    <submittedName>
        <fullName evidence="2">Uncharacterized protein</fullName>
    </submittedName>
</protein>
<reference evidence="2 3" key="1">
    <citation type="submission" date="2020-10" db="EMBL/GenBank/DDBJ databases">
        <title>Sequencing the genomes of 1000 actinobacteria strains.</title>
        <authorList>
            <person name="Klenk H.-P."/>
        </authorList>
    </citation>
    <scope>NUCLEOTIDE SEQUENCE [LARGE SCALE GENOMIC DNA]</scope>
    <source>
        <strain evidence="2 3">DSM 41803</strain>
    </source>
</reference>
<feature type="region of interest" description="Disordered" evidence="1">
    <location>
        <begin position="1"/>
        <end position="38"/>
    </location>
</feature>